<feature type="domain" description="Thioredoxin" evidence="5">
    <location>
        <begin position="49"/>
        <end position="190"/>
    </location>
</feature>
<evidence type="ECO:0000313" key="6">
    <source>
        <dbReference type="EMBL" id="MEQ2543790.1"/>
    </source>
</evidence>
<dbReference type="InterPro" id="IPR017937">
    <property type="entry name" value="Thioredoxin_CS"/>
</dbReference>
<comment type="caution">
    <text evidence="6">The sequence shown here is derived from an EMBL/GenBank/DDBJ whole genome shotgun (WGS) entry which is preliminary data.</text>
</comment>
<evidence type="ECO:0000256" key="4">
    <source>
        <dbReference type="ARBA" id="ARBA00023284"/>
    </source>
</evidence>
<keyword evidence="2" id="KW-0201">Cytochrome c-type biogenesis</keyword>
<dbReference type="InterPro" id="IPR000866">
    <property type="entry name" value="AhpC/TSA"/>
</dbReference>
<dbReference type="Pfam" id="PF00578">
    <property type="entry name" value="AhpC-TSA"/>
    <property type="match status" value="1"/>
</dbReference>
<dbReference type="CDD" id="cd02966">
    <property type="entry name" value="TlpA_like_family"/>
    <property type="match status" value="1"/>
</dbReference>
<evidence type="ECO:0000256" key="1">
    <source>
        <dbReference type="ARBA" id="ARBA00004196"/>
    </source>
</evidence>
<evidence type="ECO:0000256" key="2">
    <source>
        <dbReference type="ARBA" id="ARBA00022748"/>
    </source>
</evidence>
<dbReference type="PANTHER" id="PTHR42852">
    <property type="entry name" value="THIOL:DISULFIDE INTERCHANGE PROTEIN DSBE"/>
    <property type="match status" value="1"/>
</dbReference>
<dbReference type="InterPro" id="IPR050553">
    <property type="entry name" value="Thioredoxin_ResA/DsbE_sf"/>
</dbReference>
<evidence type="ECO:0000313" key="7">
    <source>
        <dbReference type="Proteomes" id="UP001460202"/>
    </source>
</evidence>
<sequence length="191" mass="21425">MAKKKSNKSLWVMLALIAVIIAVILLLPGCGSRNARKSAETKTEATTLVGAGETAPGFTVELTDGSRLSLEELRGKVVLLNFWATWCPPCRQELTRVQKEIIDRFAGKPFVFLPVSRGEKRETVEAFREKTGYTFPMGLDSARTVYDRYATDYIPRNFLIDKQGKVILATVGYDDEEFDALIRTIEKTLEN</sequence>
<keyword evidence="3" id="KW-1015">Disulfide bond</keyword>
<gene>
    <name evidence="6" type="ORF">WMO46_02350</name>
</gene>
<evidence type="ECO:0000259" key="5">
    <source>
        <dbReference type="PROSITE" id="PS51352"/>
    </source>
</evidence>
<organism evidence="6 7">
    <name type="scientific">Alistipes intestinihominis</name>
    <dbReference type="NCBI Taxonomy" id="3133172"/>
    <lineage>
        <taxon>Bacteria</taxon>
        <taxon>Pseudomonadati</taxon>
        <taxon>Bacteroidota</taxon>
        <taxon>Bacteroidia</taxon>
        <taxon>Bacteroidales</taxon>
        <taxon>Rikenellaceae</taxon>
        <taxon>Alistipes</taxon>
    </lineage>
</organism>
<keyword evidence="4" id="KW-0676">Redox-active center</keyword>
<protein>
    <submittedName>
        <fullName evidence="6">TlpA family protein disulfide reductase</fullName>
    </submittedName>
</protein>
<dbReference type="EMBL" id="JBBMFL010000002">
    <property type="protein sequence ID" value="MEQ2543790.1"/>
    <property type="molecule type" value="Genomic_DNA"/>
</dbReference>
<comment type="subcellular location">
    <subcellularLocation>
        <location evidence="1">Cell envelope</location>
    </subcellularLocation>
</comment>
<dbReference type="PROSITE" id="PS51352">
    <property type="entry name" value="THIOREDOXIN_2"/>
    <property type="match status" value="1"/>
</dbReference>
<dbReference type="PROSITE" id="PS00194">
    <property type="entry name" value="THIOREDOXIN_1"/>
    <property type="match status" value="1"/>
</dbReference>
<dbReference type="Gene3D" id="3.40.30.10">
    <property type="entry name" value="Glutaredoxin"/>
    <property type="match status" value="1"/>
</dbReference>
<proteinExistence type="predicted"/>
<reference evidence="6 7" key="1">
    <citation type="submission" date="2024-03" db="EMBL/GenBank/DDBJ databases">
        <title>Human intestinal bacterial collection.</title>
        <authorList>
            <person name="Pauvert C."/>
            <person name="Hitch T.C.A."/>
            <person name="Clavel T."/>
        </authorList>
    </citation>
    <scope>NUCLEOTIDE SEQUENCE [LARGE SCALE GENOMIC DNA]</scope>
    <source>
        <strain evidence="6 7">CLA-KB-H122</strain>
    </source>
</reference>
<accession>A0ABV1GTZ4</accession>
<name>A0ABV1GTZ4_9BACT</name>
<dbReference type="PANTHER" id="PTHR42852:SF6">
    <property type="entry name" value="THIOL:DISULFIDE INTERCHANGE PROTEIN DSBE"/>
    <property type="match status" value="1"/>
</dbReference>
<dbReference type="InterPro" id="IPR013766">
    <property type="entry name" value="Thioredoxin_domain"/>
</dbReference>
<keyword evidence="7" id="KW-1185">Reference proteome</keyword>
<dbReference type="RefSeq" id="WP_195498288.1">
    <property type="nucleotide sequence ID" value="NZ_JBBMFL010000002.1"/>
</dbReference>
<dbReference type="SUPFAM" id="SSF52833">
    <property type="entry name" value="Thioredoxin-like"/>
    <property type="match status" value="1"/>
</dbReference>
<dbReference type="InterPro" id="IPR036249">
    <property type="entry name" value="Thioredoxin-like_sf"/>
</dbReference>
<evidence type="ECO:0000256" key="3">
    <source>
        <dbReference type="ARBA" id="ARBA00023157"/>
    </source>
</evidence>
<dbReference type="Proteomes" id="UP001460202">
    <property type="component" value="Unassembled WGS sequence"/>
</dbReference>